<dbReference type="SUPFAM" id="SSF56601">
    <property type="entry name" value="beta-lactamase/transpeptidase-like"/>
    <property type="match status" value="1"/>
</dbReference>
<reference evidence="2" key="2">
    <citation type="submission" date="2023-01" db="EMBL/GenBank/DDBJ databases">
        <authorList>
            <person name="Sun Q."/>
            <person name="Evtushenko L."/>
        </authorList>
    </citation>
    <scope>NUCLEOTIDE SEQUENCE</scope>
    <source>
        <strain evidence="2">VKM B-2935</strain>
    </source>
</reference>
<reference evidence="2" key="1">
    <citation type="journal article" date="2014" name="Int. J. Syst. Evol. Microbiol.">
        <title>Complete genome sequence of Corynebacterium casei LMG S-19264T (=DSM 44701T), isolated from a smear-ripened cheese.</title>
        <authorList>
            <consortium name="US DOE Joint Genome Institute (JGI-PGF)"/>
            <person name="Walter F."/>
            <person name="Albersmeier A."/>
            <person name="Kalinowski J."/>
            <person name="Ruckert C."/>
        </authorList>
    </citation>
    <scope>NUCLEOTIDE SEQUENCE</scope>
    <source>
        <strain evidence="2">VKM B-2935</strain>
    </source>
</reference>
<dbReference type="Proteomes" id="UP001143328">
    <property type="component" value="Unassembled WGS sequence"/>
</dbReference>
<dbReference type="Pfam" id="PF00144">
    <property type="entry name" value="Beta-lactamase"/>
    <property type="match status" value="1"/>
</dbReference>
<proteinExistence type="predicted"/>
<gene>
    <name evidence="2" type="ORF">GCM10017655_04170</name>
</gene>
<protein>
    <submittedName>
        <fullName evidence="2">6-aminohexanoate-dimer hydrolase</fullName>
    </submittedName>
</protein>
<dbReference type="InterPro" id="IPR001466">
    <property type="entry name" value="Beta-lactam-related"/>
</dbReference>
<feature type="domain" description="Beta-lactamase-related" evidence="1">
    <location>
        <begin position="106"/>
        <end position="385"/>
    </location>
</feature>
<accession>A0A9W6NE42</accession>
<dbReference type="InterPro" id="IPR050789">
    <property type="entry name" value="Diverse_Enzym_Activities"/>
</dbReference>
<name>A0A9W6NE42_9PSED</name>
<dbReference type="Gene3D" id="3.40.710.10">
    <property type="entry name" value="DD-peptidase/beta-lactamase superfamily"/>
    <property type="match status" value="1"/>
</dbReference>
<sequence>MDSEFAQALLGAYKAGAEPTPTLMQGFPPAAEHRVTWHNFMSPPHNRWAFHNLGRIRPSISVERGAKPSAPLASASQALTDFSFESAAGHTVTLQQHLEASYTDGWLVMKNGAVLQEDYFNGHQAHKRHIMFSVTKSLIGVLAEGMVGAGQLSESALANTYVPELTGSAFGDASVRQLLDMAVAIDYDEVYDDPLSGSSQFGYACGLTVPPPGINASQSLYEYLPATRKNGEHGGFFHYVTATTEALAWVMERASGRSCAEHLREVWQGLGCERDGFFVADPWGRNVAGAGFNATLRDMARFGSLLLAKGDAHGQQLIPAAAIESVLQGGDPAIYAANENFAQWSPGATYKSQWYVYPGEALLAVGIHGQILYIDFAQQVVIVKQSSLPIAESVLDVDTLRLVRSLARAL</sequence>
<dbReference type="RefSeq" id="WP_271193611.1">
    <property type="nucleotide sequence ID" value="NZ_BSFN01000001.1"/>
</dbReference>
<dbReference type="AlphaFoldDB" id="A0A9W6NE42"/>
<dbReference type="PANTHER" id="PTHR43283:SF7">
    <property type="entry name" value="BETA-LACTAMASE-RELATED DOMAIN-CONTAINING PROTEIN"/>
    <property type="match status" value="1"/>
</dbReference>
<dbReference type="InterPro" id="IPR012338">
    <property type="entry name" value="Beta-lactam/transpept-like"/>
</dbReference>
<keyword evidence="3" id="KW-1185">Reference proteome</keyword>
<keyword evidence="2" id="KW-0378">Hydrolase</keyword>
<dbReference type="PANTHER" id="PTHR43283">
    <property type="entry name" value="BETA-LACTAMASE-RELATED"/>
    <property type="match status" value="1"/>
</dbReference>
<evidence type="ECO:0000313" key="2">
    <source>
        <dbReference type="EMBL" id="GLK87355.1"/>
    </source>
</evidence>
<comment type="caution">
    <text evidence="2">The sequence shown here is derived from an EMBL/GenBank/DDBJ whole genome shotgun (WGS) entry which is preliminary data.</text>
</comment>
<evidence type="ECO:0000259" key="1">
    <source>
        <dbReference type="Pfam" id="PF00144"/>
    </source>
</evidence>
<organism evidence="2 3">
    <name type="scientific">Pseudomonas turukhanskensis</name>
    <dbReference type="NCBI Taxonomy" id="1806536"/>
    <lineage>
        <taxon>Bacteria</taxon>
        <taxon>Pseudomonadati</taxon>
        <taxon>Pseudomonadota</taxon>
        <taxon>Gammaproteobacteria</taxon>
        <taxon>Pseudomonadales</taxon>
        <taxon>Pseudomonadaceae</taxon>
        <taxon>Pseudomonas</taxon>
    </lineage>
</organism>
<dbReference type="GO" id="GO:0016787">
    <property type="term" value="F:hydrolase activity"/>
    <property type="evidence" value="ECO:0007669"/>
    <property type="project" value="UniProtKB-KW"/>
</dbReference>
<dbReference type="EMBL" id="BSFN01000001">
    <property type="protein sequence ID" value="GLK87355.1"/>
    <property type="molecule type" value="Genomic_DNA"/>
</dbReference>
<evidence type="ECO:0000313" key="3">
    <source>
        <dbReference type="Proteomes" id="UP001143328"/>
    </source>
</evidence>